<dbReference type="PANTHER" id="PTHR11908">
    <property type="entry name" value="XANTHINE DEHYDROGENASE"/>
    <property type="match status" value="1"/>
</dbReference>
<evidence type="ECO:0000313" key="3">
    <source>
        <dbReference type="EMBL" id="SVC79768.1"/>
    </source>
</evidence>
<dbReference type="InterPro" id="IPR008274">
    <property type="entry name" value="AldOxase/xan_DH_MoCoBD1"/>
</dbReference>
<evidence type="ECO:0000256" key="1">
    <source>
        <dbReference type="ARBA" id="ARBA00022505"/>
    </source>
</evidence>
<evidence type="ECO:0000259" key="2">
    <source>
        <dbReference type="Pfam" id="PF02738"/>
    </source>
</evidence>
<dbReference type="Gene3D" id="3.30.365.10">
    <property type="entry name" value="Aldehyde oxidase/xanthine dehydrogenase, molybdopterin binding domain"/>
    <property type="match status" value="3"/>
</dbReference>
<gene>
    <name evidence="3" type="ORF">METZ01_LOCUS332622</name>
</gene>
<feature type="non-terminal residue" evidence="3">
    <location>
        <position position="336"/>
    </location>
</feature>
<dbReference type="PANTHER" id="PTHR11908:SF132">
    <property type="entry name" value="ALDEHYDE OXIDASE 1-RELATED"/>
    <property type="match status" value="1"/>
</dbReference>
<dbReference type="Gene3D" id="3.90.1170.50">
    <property type="entry name" value="Aldehyde oxidase/xanthine dehydrogenase, a/b hammerhead"/>
    <property type="match status" value="1"/>
</dbReference>
<reference evidence="3" key="1">
    <citation type="submission" date="2018-05" db="EMBL/GenBank/DDBJ databases">
        <authorList>
            <person name="Lanie J.A."/>
            <person name="Ng W.-L."/>
            <person name="Kazmierczak K.M."/>
            <person name="Andrzejewski T.M."/>
            <person name="Davidsen T.M."/>
            <person name="Wayne K.J."/>
            <person name="Tettelin H."/>
            <person name="Glass J.I."/>
            <person name="Rusch D."/>
            <person name="Podicherti R."/>
            <person name="Tsui H.-C.T."/>
            <person name="Winkler M.E."/>
        </authorList>
    </citation>
    <scope>NUCLEOTIDE SEQUENCE</scope>
</reference>
<accession>A0A382Q4A0</accession>
<keyword evidence="1" id="KW-0500">Molybdenum</keyword>
<proteinExistence type="predicted"/>
<dbReference type="SUPFAM" id="SSF56003">
    <property type="entry name" value="Molybdenum cofactor-binding domain"/>
    <property type="match status" value="1"/>
</dbReference>
<sequence length="336" mass="37110">VAVVVAESRYLAEDALDAIEVEYEPLPAIVDIWGSMKGDVLLFEEHGTNLALEYEGSLGDADSVFAEADYTRKEEFRCHRHTGNPLETRGLVASYDPGTGDLTVWGETKVPHFNRSVLASLLEIPEHRIHFVEPDVGGGFGIRGEFYPENFIVPFCSIKLGRPVKWIEDRMEHLIAANHSREHVCQLEIAATNDGVILGMRAEIYGALGGYVRTHGASVPISVGAMLMGPYHIPNYRWRVQSLLTNKVGMGTFSAPGRYESCFFRERMLDMVAADLGIDPVELRSKNLIPSSAMPYEVGVTRPDSSPMVYDSGDYQAVLDKALELIDYAEIISLGG</sequence>
<dbReference type="GO" id="GO:0005506">
    <property type="term" value="F:iron ion binding"/>
    <property type="evidence" value="ECO:0007669"/>
    <property type="project" value="InterPro"/>
</dbReference>
<dbReference type="AlphaFoldDB" id="A0A382Q4A0"/>
<organism evidence="3">
    <name type="scientific">marine metagenome</name>
    <dbReference type="NCBI Taxonomy" id="408172"/>
    <lineage>
        <taxon>unclassified sequences</taxon>
        <taxon>metagenomes</taxon>
        <taxon>ecological metagenomes</taxon>
    </lineage>
</organism>
<dbReference type="Pfam" id="PF02738">
    <property type="entry name" value="MoCoBD_1"/>
    <property type="match status" value="1"/>
</dbReference>
<dbReference type="EMBL" id="UINC01111498">
    <property type="protein sequence ID" value="SVC79768.1"/>
    <property type="molecule type" value="Genomic_DNA"/>
</dbReference>
<dbReference type="InterPro" id="IPR016208">
    <property type="entry name" value="Ald_Oxase/xanthine_DH-like"/>
</dbReference>
<name>A0A382Q4A0_9ZZZZ</name>
<feature type="domain" description="Aldehyde oxidase/xanthine dehydrogenase first molybdopterin binding" evidence="2">
    <location>
        <begin position="45"/>
        <end position="288"/>
    </location>
</feature>
<dbReference type="InterPro" id="IPR037165">
    <property type="entry name" value="AldOxase/xan_DH_Mopterin-bd_sf"/>
</dbReference>
<protein>
    <recommendedName>
        <fullName evidence="2">Aldehyde oxidase/xanthine dehydrogenase first molybdopterin binding domain-containing protein</fullName>
    </recommendedName>
</protein>
<feature type="non-terminal residue" evidence="3">
    <location>
        <position position="1"/>
    </location>
</feature>
<dbReference type="GO" id="GO:0016491">
    <property type="term" value="F:oxidoreductase activity"/>
    <property type="evidence" value="ECO:0007669"/>
    <property type="project" value="InterPro"/>
</dbReference>